<accession>Q115V2</accession>
<reference evidence="2" key="1">
    <citation type="submission" date="2006-06" db="EMBL/GenBank/DDBJ databases">
        <title>Complete sequence of Trichodesmium erythraeum IMS101.</title>
        <authorList>
            <consortium name="US DOE Joint Genome Institute"/>
            <person name="Copeland A."/>
            <person name="Lucas S."/>
            <person name="Lapidus A."/>
            <person name="Barry K."/>
            <person name="Detter J.C."/>
            <person name="Glavina del Rio T."/>
            <person name="Hammon N."/>
            <person name="Israni S."/>
            <person name="Dalin E."/>
            <person name="Tice H."/>
            <person name="Pitluck S."/>
            <person name="Kiss H."/>
            <person name="Munk A.C."/>
            <person name="Brettin T."/>
            <person name="Bruce D."/>
            <person name="Han C."/>
            <person name="Tapia R."/>
            <person name="Gilna P."/>
            <person name="Schmutz J."/>
            <person name="Larimer F."/>
            <person name="Land M."/>
            <person name="Hauser L."/>
            <person name="Kyrpides N."/>
            <person name="Kim E."/>
            <person name="Richardson P."/>
        </authorList>
    </citation>
    <scope>NUCLEOTIDE SEQUENCE [LARGE SCALE GENOMIC DNA]</scope>
    <source>
        <strain evidence="2">IMS101</strain>
    </source>
</reference>
<dbReference type="GO" id="GO:0005829">
    <property type="term" value="C:cytosol"/>
    <property type="evidence" value="ECO:0007669"/>
    <property type="project" value="TreeGrafter"/>
</dbReference>
<protein>
    <submittedName>
        <fullName evidence="2">Nucleoside phosphorylase-like</fullName>
    </submittedName>
</protein>
<evidence type="ECO:0000313" key="2">
    <source>
        <dbReference type="EMBL" id="ABG50722.1"/>
    </source>
</evidence>
<dbReference type="eggNOG" id="COG0775">
    <property type="taxonomic scope" value="Bacteria"/>
</dbReference>
<dbReference type="InterPro" id="IPR000845">
    <property type="entry name" value="Nucleoside_phosphorylase_d"/>
</dbReference>
<dbReference type="GO" id="GO:0019284">
    <property type="term" value="P:L-methionine salvage from S-adenosylmethionine"/>
    <property type="evidence" value="ECO:0007669"/>
    <property type="project" value="TreeGrafter"/>
</dbReference>
<gene>
    <name evidence="2" type="ordered locus">Tery_1426</name>
</gene>
<dbReference type="RefSeq" id="WP_011611099.1">
    <property type="nucleotide sequence ID" value="NC_008312.1"/>
</dbReference>
<dbReference type="GO" id="GO:0008782">
    <property type="term" value="F:adenosylhomocysteine nucleosidase activity"/>
    <property type="evidence" value="ECO:0007669"/>
    <property type="project" value="TreeGrafter"/>
</dbReference>
<dbReference type="PANTHER" id="PTHR46832">
    <property type="entry name" value="5'-METHYLTHIOADENOSINE/S-ADENOSYLHOMOCYSTEINE NUCLEOSIDASE"/>
    <property type="match status" value="1"/>
</dbReference>
<dbReference type="InterPro" id="IPR035994">
    <property type="entry name" value="Nucleoside_phosphorylase_sf"/>
</dbReference>
<evidence type="ECO:0000259" key="1">
    <source>
        <dbReference type="Pfam" id="PF01048"/>
    </source>
</evidence>
<dbReference type="GO" id="GO:0008930">
    <property type="term" value="F:methylthioadenosine nucleosidase activity"/>
    <property type="evidence" value="ECO:0007669"/>
    <property type="project" value="TreeGrafter"/>
</dbReference>
<dbReference type="SUPFAM" id="SSF53167">
    <property type="entry name" value="Purine and uridine phosphorylases"/>
    <property type="match status" value="1"/>
</dbReference>
<dbReference type="HOGENOM" id="CLU_1947898_0_0_3"/>
<organism evidence="2">
    <name type="scientific">Trichodesmium erythraeum (strain IMS101)</name>
    <dbReference type="NCBI Taxonomy" id="203124"/>
    <lineage>
        <taxon>Bacteria</taxon>
        <taxon>Bacillati</taxon>
        <taxon>Cyanobacteriota</taxon>
        <taxon>Cyanophyceae</taxon>
        <taxon>Oscillatoriophycideae</taxon>
        <taxon>Oscillatoriales</taxon>
        <taxon>Microcoleaceae</taxon>
        <taxon>Trichodesmium</taxon>
    </lineage>
</organism>
<dbReference type="KEGG" id="ter:Tery_1426"/>
<dbReference type="PANTHER" id="PTHR46832:SF1">
    <property type="entry name" value="5'-METHYLTHIOADENOSINE_S-ADENOSYLHOMOCYSTEINE NUCLEOSIDASE"/>
    <property type="match status" value="1"/>
</dbReference>
<dbReference type="GO" id="GO:0009116">
    <property type="term" value="P:nucleoside metabolic process"/>
    <property type="evidence" value="ECO:0007669"/>
    <property type="project" value="InterPro"/>
</dbReference>
<feature type="domain" description="Nucleoside phosphorylase" evidence="1">
    <location>
        <begin position="23"/>
        <end position="115"/>
    </location>
</feature>
<dbReference type="STRING" id="203124.Tery_1426"/>
<dbReference type="AlphaFoldDB" id="Q115V2"/>
<name>Q115V2_TRIEI</name>
<dbReference type="Gene3D" id="3.40.50.1580">
    <property type="entry name" value="Nucleoside phosphorylase domain"/>
    <property type="match status" value="1"/>
</dbReference>
<dbReference type="EMBL" id="CP000393">
    <property type="protein sequence ID" value="ABG50722.1"/>
    <property type="molecule type" value="Genomic_DNA"/>
</dbReference>
<proteinExistence type="predicted"/>
<dbReference type="Pfam" id="PF01048">
    <property type="entry name" value="PNP_UDP_1"/>
    <property type="match status" value="1"/>
</dbReference>
<sequence>MELTEKAQKEINNERLEYLEEQRYKDPSYPQIHTGVIATTNKVQKDPQLFQRIEKLQRKILGVEMEGAAIGAVAEIEEIPIIIVKGVQDYADYDKSDKFRQYAAEVSARFLLAFLTTIELARFRKKGDL</sequence>